<evidence type="ECO:0000313" key="3">
    <source>
        <dbReference type="Proteomes" id="UP000324222"/>
    </source>
</evidence>
<comment type="caution">
    <text evidence="2">The sequence shown here is derived from an EMBL/GenBank/DDBJ whole genome shotgun (WGS) entry which is preliminary data.</text>
</comment>
<feature type="region of interest" description="Disordered" evidence="1">
    <location>
        <begin position="1"/>
        <end position="23"/>
    </location>
</feature>
<sequence>MGPPPSTRTPVSSGTVPPPPIGP</sequence>
<dbReference type="EMBL" id="VSRR010029751">
    <property type="protein sequence ID" value="MPC69633.1"/>
    <property type="molecule type" value="Genomic_DNA"/>
</dbReference>
<name>A0A5B7HHK0_PORTR</name>
<dbReference type="Proteomes" id="UP000324222">
    <property type="component" value="Unassembled WGS sequence"/>
</dbReference>
<evidence type="ECO:0000256" key="1">
    <source>
        <dbReference type="SAM" id="MobiDB-lite"/>
    </source>
</evidence>
<accession>A0A5B7HHK0</accession>
<evidence type="ECO:0000313" key="2">
    <source>
        <dbReference type="EMBL" id="MPC69633.1"/>
    </source>
</evidence>
<dbReference type="AlphaFoldDB" id="A0A5B7HHK0"/>
<reference evidence="2 3" key="1">
    <citation type="submission" date="2019-05" db="EMBL/GenBank/DDBJ databases">
        <title>Another draft genome of Portunus trituberculatus and its Hox gene families provides insights of decapod evolution.</title>
        <authorList>
            <person name="Jeong J.-H."/>
            <person name="Song I."/>
            <person name="Kim S."/>
            <person name="Choi T."/>
            <person name="Kim D."/>
            <person name="Ryu S."/>
            <person name="Kim W."/>
        </authorList>
    </citation>
    <scope>NUCLEOTIDE SEQUENCE [LARGE SCALE GENOMIC DNA]</scope>
    <source>
        <tissue evidence="2">Muscle</tissue>
    </source>
</reference>
<organism evidence="2 3">
    <name type="scientific">Portunus trituberculatus</name>
    <name type="common">Swimming crab</name>
    <name type="synonym">Neptunus trituberculatus</name>
    <dbReference type="NCBI Taxonomy" id="210409"/>
    <lineage>
        <taxon>Eukaryota</taxon>
        <taxon>Metazoa</taxon>
        <taxon>Ecdysozoa</taxon>
        <taxon>Arthropoda</taxon>
        <taxon>Crustacea</taxon>
        <taxon>Multicrustacea</taxon>
        <taxon>Malacostraca</taxon>
        <taxon>Eumalacostraca</taxon>
        <taxon>Eucarida</taxon>
        <taxon>Decapoda</taxon>
        <taxon>Pleocyemata</taxon>
        <taxon>Brachyura</taxon>
        <taxon>Eubrachyura</taxon>
        <taxon>Portunoidea</taxon>
        <taxon>Portunidae</taxon>
        <taxon>Portuninae</taxon>
        <taxon>Portunus</taxon>
    </lineage>
</organism>
<keyword evidence="3" id="KW-1185">Reference proteome</keyword>
<gene>
    <name evidence="2" type="ORF">E2C01_063862</name>
</gene>
<proteinExistence type="predicted"/>
<protein>
    <submittedName>
        <fullName evidence="2">Uncharacterized protein</fullName>
    </submittedName>
</protein>